<accession>A0A2U1N4Y3</accession>
<keyword evidence="3" id="KW-1185">Reference proteome</keyword>
<sequence>MEWSNMLPEVVDIIAHKHINFYEDYHPFAGVCKSWHSAALHNASKHHYVNGPPSRLPSLMLAEKSEDDNDKEFRELFLLANKSIRKIRLPEAYGKVCRSSSGWLVTVGEDHAAQLVNPLSHETINLPKVDTFPQFVDNSQWHQGITKLLLLTNGTPSSSALPLVVVLWGCSSKLGVCRPGDNKWIHVRKGWGSSIYDVTYYNKRVYTFDGTCNIKACDVYGGEPMVLVNVTRLPVRLYDRKQEDLAGAYIIGLDDGERKTLLVVIRHGLYDEIEDEFWEETYKTKRFLVFGYDLGNGKWSAVEDLGKKTLFVGHNSSFWIEDMTGVIKSNSIYYTDDVDFLYRASKDGGGRDIGIYSLSEKTIEPHFTGESRSCLTPPIWIQ</sequence>
<comment type="caution">
    <text evidence="2">The sequence shown here is derived from an EMBL/GenBank/DDBJ whole genome shotgun (WGS) entry which is preliminary data.</text>
</comment>
<reference evidence="2 3" key="1">
    <citation type="journal article" date="2018" name="Mol. Plant">
        <title>The genome of Artemisia annua provides insight into the evolution of Asteraceae family and artemisinin biosynthesis.</title>
        <authorList>
            <person name="Shen Q."/>
            <person name="Zhang L."/>
            <person name="Liao Z."/>
            <person name="Wang S."/>
            <person name="Yan T."/>
            <person name="Shi P."/>
            <person name="Liu M."/>
            <person name="Fu X."/>
            <person name="Pan Q."/>
            <person name="Wang Y."/>
            <person name="Lv Z."/>
            <person name="Lu X."/>
            <person name="Zhang F."/>
            <person name="Jiang W."/>
            <person name="Ma Y."/>
            <person name="Chen M."/>
            <person name="Hao X."/>
            <person name="Li L."/>
            <person name="Tang Y."/>
            <person name="Lv G."/>
            <person name="Zhou Y."/>
            <person name="Sun X."/>
            <person name="Brodelius P.E."/>
            <person name="Rose J.K.C."/>
            <person name="Tang K."/>
        </authorList>
    </citation>
    <scope>NUCLEOTIDE SEQUENCE [LARGE SCALE GENOMIC DNA]</scope>
    <source>
        <strain evidence="3">cv. Huhao1</strain>
        <tissue evidence="2">Leaf</tissue>
    </source>
</reference>
<protein>
    <recommendedName>
        <fullName evidence="1">KIB1-4 beta-propeller domain-containing protein</fullName>
    </recommendedName>
</protein>
<dbReference type="AlphaFoldDB" id="A0A2U1N4Y3"/>
<dbReference type="InterPro" id="IPR050942">
    <property type="entry name" value="F-box_BR-signaling"/>
</dbReference>
<dbReference type="STRING" id="35608.A0A2U1N4Y3"/>
<dbReference type="Pfam" id="PF03478">
    <property type="entry name" value="Beta-prop_KIB1-4"/>
    <property type="match status" value="1"/>
</dbReference>
<name>A0A2U1N4Y3_ARTAN</name>
<dbReference type="Proteomes" id="UP000245207">
    <property type="component" value="Unassembled WGS sequence"/>
</dbReference>
<dbReference type="PANTHER" id="PTHR44259:SF108">
    <property type="entry name" value="F-BOX PROTEIN SKIP23-LIKE"/>
    <property type="match status" value="1"/>
</dbReference>
<evidence type="ECO:0000313" key="3">
    <source>
        <dbReference type="Proteomes" id="UP000245207"/>
    </source>
</evidence>
<gene>
    <name evidence="2" type="ORF">CTI12_AA307490</name>
</gene>
<evidence type="ECO:0000259" key="1">
    <source>
        <dbReference type="Pfam" id="PF03478"/>
    </source>
</evidence>
<dbReference type="OrthoDB" id="642536at2759"/>
<dbReference type="InterPro" id="IPR005174">
    <property type="entry name" value="KIB1-4_b-propeller"/>
</dbReference>
<evidence type="ECO:0000313" key="2">
    <source>
        <dbReference type="EMBL" id="PWA68570.1"/>
    </source>
</evidence>
<dbReference type="PANTHER" id="PTHR44259">
    <property type="entry name" value="OS07G0183000 PROTEIN-RELATED"/>
    <property type="match status" value="1"/>
</dbReference>
<organism evidence="2 3">
    <name type="scientific">Artemisia annua</name>
    <name type="common">Sweet wormwood</name>
    <dbReference type="NCBI Taxonomy" id="35608"/>
    <lineage>
        <taxon>Eukaryota</taxon>
        <taxon>Viridiplantae</taxon>
        <taxon>Streptophyta</taxon>
        <taxon>Embryophyta</taxon>
        <taxon>Tracheophyta</taxon>
        <taxon>Spermatophyta</taxon>
        <taxon>Magnoliopsida</taxon>
        <taxon>eudicotyledons</taxon>
        <taxon>Gunneridae</taxon>
        <taxon>Pentapetalae</taxon>
        <taxon>asterids</taxon>
        <taxon>campanulids</taxon>
        <taxon>Asterales</taxon>
        <taxon>Asteraceae</taxon>
        <taxon>Asteroideae</taxon>
        <taxon>Anthemideae</taxon>
        <taxon>Artemisiinae</taxon>
        <taxon>Artemisia</taxon>
    </lineage>
</organism>
<feature type="domain" description="KIB1-4 beta-propeller" evidence="1">
    <location>
        <begin position="78"/>
        <end position="357"/>
    </location>
</feature>
<proteinExistence type="predicted"/>
<dbReference type="EMBL" id="PKPP01003608">
    <property type="protein sequence ID" value="PWA68570.1"/>
    <property type="molecule type" value="Genomic_DNA"/>
</dbReference>